<organism evidence="2 3">
    <name type="scientific">Prorocentrum cordatum</name>
    <dbReference type="NCBI Taxonomy" id="2364126"/>
    <lineage>
        <taxon>Eukaryota</taxon>
        <taxon>Sar</taxon>
        <taxon>Alveolata</taxon>
        <taxon>Dinophyceae</taxon>
        <taxon>Prorocentrales</taxon>
        <taxon>Prorocentraceae</taxon>
        <taxon>Prorocentrum</taxon>
    </lineage>
</organism>
<keyword evidence="3" id="KW-1185">Reference proteome</keyword>
<sequence>VSCPVMQDIAHHAADVLRYGAQALGATVVARAAAPSCGACSPHLACPAPPTLSCPVCVCAGAGGHVVEPSCLGLVTAYSVAALTIGLVFGAVGGAWAARRLLGPTPRQPPAVVEFVDVMAGSFHVLRYRVGGVPLWHERLLLGVNGGLGYILTPDFDDYDEPIVVGPDVRAVLQLAGHGDTPPALAGVAVHRFRRLPTAAELWAAVARSVAAGYPRPPDPLPLALAAGNVVGAPPGPFPLADPAAAAALLPAALPPPPGGEGAALPAGAAAPLAMPPAAAAAAAAPAAAAPGAPAPIGDFRALPMLLNPRGERERRFGETVNALSETPVQAWPVQGPRALLWGLSFMSTMAGTPTAWHQRWLTSMALPDEDEHAKLHETLCHVLDLAIVYDQLQIAEMASFEIIARQLQLLEER</sequence>
<evidence type="ECO:0000313" key="3">
    <source>
        <dbReference type="Proteomes" id="UP001189429"/>
    </source>
</evidence>
<keyword evidence="1" id="KW-0812">Transmembrane</keyword>
<proteinExistence type="predicted"/>
<feature type="non-terminal residue" evidence="2">
    <location>
        <position position="414"/>
    </location>
</feature>
<accession>A0ABN9W4U1</accession>
<comment type="caution">
    <text evidence="2">The sequence shown here is derived from an EMBL/GenBank/DDBJ whole genome shotgun (WGS) entry which is preliminary data.</text>
</comment>
<protein>
    <submittedName>
        <fullName evidence="2">Uncharacterized protein</fullName>
    </submittedName>
</protein>
<dbReference type="EMBL" id="CAUYUJ010018031">
    <property type="protein sequence ID" value="CAK0880027.1"/>
    <property type="molecule type" value="Genomic_DNA"/>
</dbReference>
<dbReference type="Proteomes" id="UP001189429">
    <property type="component" value="Unassembled WGS sequence"/>
</dbReference>
<feature type="non-terminal residue" evidence="2">
    <location>
        <position position="1"/>
    </location>
</feature>
<feature type="transmembrane region" description="Helical" evidence="1">
    <location>
        <begin position="77"/>
        <end position="98"/>
    </location>
</feature>
<keyword evidence="1" id="KW-0472">Membrane</keyword>
<keyword evidence="1" id="KW-1133">Transmembrane helix</keyword>
<evidence type="ECO:0000256" key="1">
    <source>
        <dbReference type="SAM" id="Phobius"/>
    </source>
</evidence>
<gene>
    <name evidence="2" type="ORF">PCOR1329_LOCUS63281</name>
</gene>
<evidence type="ECO:0000313" key="2">
    <source>
        <dbReference type="EMBL" id="CAK0880027.1"/>
    </source>
</evidence>
<name>A0ABN9W4U1_9DINO</name>
<reference evidence="2" key="1">
    <citation type="submission" date="2023-10" db="EMBL/GenBank/DDBJ databases">
        <authorList>
            <person name="Chen Y."/>
            <person name="Shah S."/>
            <person name="Dougan E. K."/>
            <person name="Thang M."/>
            <person name="Chan C."/>
        </authorList>
    </citation>
    <scope>NUCLEOTIDE SEQUENCE [LARGE SCALE GENOMIC DNA]</scope>
</reference>